<dbReference type="EMBL" id="JBHRSQ010000006">
    <property type="protein sequence ID" value="MFC2990640.1"/>
    <property type="molecule type" value="Genomic_DNA"/>
</dbReference>
<keyword evidence="2" id="KW-1003">Cell membrane</keyword>
<evidence type="ECO:0000256" key="2">
    <source>
        <dbReference type="ARBA" id="ARBA00022475"/>
    </source>
</evidence>
<dbReference type="Pfam" id="PF01618">
    <property type="entry name" value="MotA_ExbB"/>
    <property type="match status" value="1"/>
</dbReference>
<dbReference type="RefSeq" id="WP_379753393.1">
    <property type="nucleotide sequence ID" value="NZ_JBHRSQ010000006.1"/>
</dbReference>
<feature type="transmembrane region" description="Helical" evidence="7">
    <location>
        <begin position="484"/>
        <end position="511"/>
    </location>
</feature>
<gene>
    <name evidence="10" type="ORF">ACFODV_01185</name>
</gene>
<evidence type="ECO:0000256" key="4">
    <source>
        <dbReference type="ARBA" id="ARBA00022989"/>
    </source>
</evidence>
<keyword evidence="3 7" id="KW-0812">Transmembrane</keyword>
<dbReference type="InterPro" id="IPR016866">
    <property type="entry name" value="UCP028069"/>
</dbReference>
<evidence type="ECO:0000313" key="11">
    <source>
        <dbReference type="Proteomes" id="UP001595386"/>
    </source>
</evidence>
<name>A0ABV7B2S4_9GAMM</name>
<keyword evidence="5 7" id="KW-0472">Membrane</keyword>
<evidence type="ECO:0000256" key="7">
    <source>
        <dbReference type="SAM" id="Phobius"/>
    </source>
</evidence>
<dbReference type="InterPro" id="IPR002898">
    <property type="entry name" value="MotA_ExbB_proton_chnl"/>
</dbReference>
<dbReference type="InterPro" id="IPR050790">
    <property type="entry name" value="ExbB/TolQ_transport"/>
</dbReference>
<dbReference type="PANTHER" id="PTHR30625:SF11">
    <property type="entry name" value="MOTA_TOLQ_EXBB PROTON CHANNEL DOMAIN-CONTAINING PROTEIN"/>
    <property type="match status" value="1"/>
</dbReference>
<dbReference type="PANTHER" id="PTHR30625">
    <property type="entry name" value="PROTEIN TOLQ"/>
    <property type="match status" value="1"/>
</dbReference>
<keyword evidence="4 7" id="KW-1133">Transmembrane helix</keyword>
<evidence type="ECO:0000313" key="10">
    <source>
        <dbReference type="EMBL" id="MFC2990640.1"/>
    </source>
</evidence>
<evidence type="ECO:0000259" key="9">
    <source>
        <dbReference type="Pfam" id="PF01618"/>
    </source>
</evidence>
<keyword evidence="6" id="KW-0813">Transport</keyword>
<keyword evidence="11" id="KW-1185">Reference proteome</keyword>
<feature type="chain" id="PRO_5047066799" evidence="8">
    <location>
        <begin position="31"/>
        <end position="589"/>
    </location>
</feature>
<organism evidence="10 11">
    <name type="scientific">Halomonas tibetensis</name>
    <dbReference type="NCBI Taxonomy" id="2259590"/>
    <lineage>
        <taxon>Bacteria</taxon>
        <taxon>Pseudomonadati</taxon>
        <taxon>Pseudomonadota</taxon>
        <taxon>Gammaproteobacteria</taxon>
        <taxon>Oceanospirillales</taxon>
        <taxon>Halomonadaceae</taxon>
        <taxon>Halomonas</taxon>
    </lineage>
</organism>
<proteinExistence type="inferred from homology"/>
<dbReference type="Pfam" id="PF11932">
    <property type="entry name" value="DUF3450"/>
    <property type="match status" value="1"/>
</dbReference>
<comment type="similarity">
    <text evidence="6">Belongs to the exbB/tolQ family.</text>
</comment>
<sequence length="589" mass="63287">MINCRGNSWALRLVRAACLCLALLPGLALGEEERVIPPGEGLNPGALGLALPLAAEMARSLAALESVIAGDLPFLVRQRQARVINLRQALAADPLLAHEQWASLVAAWRQELAYGRDTDGWRGLLVGDPAREVDYLRLGRVGLYFLTPDGREGGVWSLAEAGWRVLEGAELAELRKGQAIVRERRAPALLALPVSLAPHDDETDRSRRAPLSMAMGVEAMNEDRAEARLADDVDAELHKQVSRQVGELRDELAESWLRLGSGLALPSRPDASVSGIEASATLLRELEAWTEESGRWRRFEAPVADAGGHIAPREVARLGDLLAFGGGDLLRRGAFENGETQRLAVVEGLSSWQRTRLASAWTGQGPLLLDPTAGRLLEVLSAQPTLVERFHQGGAVGYVVVALGGFGLFAALLQYAYLLVVSLRLRRQRRAGESLRDNNPLGRVLGRFRSLSDGLPPEALEARLDEALLAELPRLERGQGLVKLLAAVAPLLGLLGTVIGMIVTFQAITVYGTGDPQLMAGGISQALVTTVLGLITAVPLLFAYTALVSRCRRLVGLLEGHASAALAEHLEMTPASPSPTQREPHVVST</sequence>
<accession>A0ABV7B2S4</accession>
<evidence type="ECO:0000256" key="1">
    <source>
        <dbReference type="ARBA" id="ARBA00004651"/>
    </source>
</evidence>
<keyword evidence="6" id="KW-0653">Protein transport</keyword>
<keyword evidence="8" id="KW-0732">Signal</keyword>
<feature type="domain" description="MotA/TolQ/ExbB proton channel" evidence="9">
    <location>
        <begin position="449"/>
        <end position="558"/>
    </location>
</feature>
<evidence type="ECO:0000256" key="5">
    <source>
        <dbReference type="ARBA" id="ARBA00023136"/>
    </source>
</evidence>
<evidence type="ECO:0000256" key="6">
    <source>
        <dbReference type="RuleBase" id="RU004057"/>
    </source>
</evidence>
<protein>
    <submittedName>
        <fullName evidence="10">DUF3450 family protein</fullName>
    </submittedName>
</protein>
<reference evidence="11" key="1">
    <citation type="journal article" date="2019" name="Int. J. Syst. Evol. Microbiol.">
        <title>The Global Catalogue of Microorganisms (GCM) 10K type strain sequencing project: providing services to taxonomists for standard genome sequencing and annotation.</title>
        <authorList>
            <consortium name="The Broad Institute Genomics Platform"/>
            <consortium name="The Broad Institute Genome Sequencing Center for Infectious Disease"/>
            <person name="Wu L."/>
            <person name="Ma J."/>
        </authorList>
    </citation>
    <scope>NUCLEOTIDE SEQUENCE [LARGE SCALE GENOMIC DNA]</scope>
    <source>
        <strain evidence="11">KCTC 52660</strain>
    </source>
</reference>
<feature type="transmembrane region" description="Helical" evidence="7">
    <location>
        <begin position="395"/>
        <end position="420"/>
    </location>
</feature>
<feature type="transmembrane region" description="Helical" evidence="7">
    <location>
        <begin position="523"/>
        <end position="544"/>
    </location>
</feature>
<comment type="subcellular location">
    <subcellularLocation>
        <location evidence="1">Cell membrane</location>
        <topology evidence="1">Multi-pass membrane protein</topology>
    </subcellularLocation>
    <subcellularLocation>
        <location evidence="6">Membrane</location>
        <topology evidence="6">Multi-pass membrane protein</topology>
    </subcellularLocation>
</comment>
<comment type="caution">
    <text evidence="10">The sequence shown here is derived from an EMBL/GenBank/DDBJ whole genome shotgun (WGS) entry which is preliminary data.</text>
</comment>
<evidence type="ECO:0000256" key="8">
    <source>
        <dbReference type="SAM" id="SignalP"/>
    </source>
</evidence>
<evidence type="ECO:0000256" key="3">
    <source>
        <dbReference type="ARBA" id="ARBA00022692"/>
    </source>
</evidence>
<dbReference type="Proteomes" id="UP001595386">
    <property type="component" value="Unassembled WGS sequence"/>
</dbReference>
<feature type="signal peptide" evidence="8">
    <location>
        <begin position="1"/>
        <end position="30"/>
    </location>
</feature>